<dbReference type="CDD" id="cd00075">
    <property type="entry name" value="HATPase"/>
    <property type="match status" value="1"/>
</dbReference>
<feature type="region of interest" description="Disordered" evidence="15">
    <location>
        <begin position="63"/>
        <end position="100"/>
    </location>
</feature>
<evidence type="ECO:0000256" key="2">
    <source>
        <dbReference type="ARBA" id="ARBA00004429"/>
    </source>
</evidence>
<keyword evidence="8 16" id="KW-0812">Transmembrane</keyword>
<evidence type="ECO:0000256" key="5">
    <source>
        <dbReference type="ARBA" id="ARBA00022519"/>
    </source>
</evidence>
<dbReference type="SMART" id="SM00387">
    <property type="entry name" value="HATPase_c"/>
    <property type="match status" value="1"/>
</dbReference>
<dbReference type="InterPro" id="IPR003661">
    <property type="entry name" value="HisK_dim/P_dom"/>
</dbReference>
<evidence type="ECO:0000256" key="3">
    <source>
        <dbReference type="ARBA" id="ARBA00012438"/>
    </source>
</evidence>
<evidence type="ECO:0000256" key="11">
    <source>
        <dbReference type="ARBA" id="ARBA00022840"/>
    </source>
</evidence>
<dbReference type="PANTHER" id="PTHR44936:SF5">
    <property type="entry name" value="SENSOR HISTIDINE KINASE ENVZ"/>
    <property type="match status" value="1"/>
</dbReference>
<dbReference type="InterPro" id="IPR036890">
    <property type="entry name" value="HATPase_C_sf"/>
</dbReference>
<feature type="domain" description="HAMP" evidence="18">
    <location>
        <begin position="223"/>
        <end position="276"/>
    </location>
</feature>
<protein>
    <recommendedName>
        <fullName evidence="3">histidine kinase</fullName>
        <ecNumber evidence="3">2.7.13.3</ecNumber>
    </recommendedName>
</protein>
<keyword evidence="12 16" id="KW-1133">Transmembrane helix</keyword>
<evidence type="ECO:0000256" key="10">
    <source>
        <dbReference type="ARBA" id="ARBA00022777"/>
    </source>
</evidence>
<dbReference type="SUPFAM" id="SSF47384">
    <property type="entry name" value="Homodimeric domain of signal transducing histidine kinase"/>
    <property type="match status" value="1"/>
</dbReference>
<dbReference type="PRINTS" id="PR00344">
    <property type="entry name" value="BCTRLSENSOR"/>
</dbReference>
<keyword evidence="14 16" id="KW-0472">Membrane</keyword>
<dbReference type="RefSeq" id="WP_265559441.1">
    <property type="nucleotide sequence ID" value="NZ_CP092471.1"/>
</dbReference>
<feature type="transmembrane region" description="Helical" evidence="16">
    <location>
        <begin position="199"/>
        <end position="222"/>
    </location>
</feature>
<dbReference type="CDD" id="cd00082">
    <property type="entry name" value="HisKA"/>
    <property type="match status" value="1"/>
</dbReference>
<feature type="compositionally biased region" description="Basic and acidic residues" evidence="15">
    <location>
        <begin position="73"/>
        <end position="90"/>
    </location>
</feature>
<evidence type="ECO:0000259" key="17">
    <source>
        <dbReference type="PROSITE" id="PS50109"/>
    </source>
</evidence>
<dbReference type="Pfam" id="PF00512">
    <property type="entry name" value="HisKA"/>
    <property type="match status" value="1"/>
</dbReference>
<feature type="region of interest" description="Disordered" evidence="15">
    <location>
        <begin position="466"/>
        <end position="485"/>
    </location>
</feature>
<proteinExistence type="predicted"/>
<dbReference type="InterPro" id="IPR036097">
    <property type="entry name" value="HisK_dim/P_sf"/>
</dbReference>
<reference evidence="19" key="1">
    <citation type="submission" date="2022-02" db="EMBL/GenBank/DDBJ databases">
        <title>Qipengyuania spongiae sp. nov., isolated from marine sponge.</title>
        <authorList>
            <person name="Li Z."/>
            <person name="Zhang M."/>
        </authorList>
    </citation>
    <scope>NUCLEOTIDE SEQUENCE</scope>
    <source>
        <strain evidence="19">PHS-Z21</strain>
    </source>
</reference>
<evidence type="ECO:0000256" key="12">
    <source>
        <dbReference type="ARBA" id="ARBA00022989"/>
    </source>
</evidence>
<dbReference type="SUPFAM" id="SSF55874">
    <property type="entry name" value="ATPase domain of HSP90 chaperone/DNA topoisomerase II/histidine kinase"/>
    <property type="match status" value="1"/>
</dbReference>
<evidence type="ECO:0000256" key="4">
    <source>
        <dbReference type="ARBA" id="ARBA00022475"/>
    </source>
</evidence>
<comment type="catalytic activity">
    <reaction evidence="1">
        <text>ATP + protein L-histidine = ADP + protein N-phospho-L-histidine.</text>
        <dbReference type="EC" id="2.7.13.3"/>
    </reaction>
</comment>
<feature type="domain" description="Histidine kinase" evidence="17">
    <location>
        <begin position="284"/>
        <end position="485"/>
    </location>
</feature>
<dbReference type="Proteomes" id="UP001065265">
    <property type="component" value="Chromosome"/>
</dbReference>
<comment type="subcellular location">
    <subcellularLocation>
        <location evidence="2">Cell inner membrane</location>
        <topology evidence="2">Multi-pass membrane protein</topology>
    </subcellularLocation>
</comment>
<keyword evidence="6" id="KW-0597">Phosphoprotein</keyword>
<evidence type="ECO:0000259" key="18">
    <source>
        <dbReference type="PROSITE" id="PS50885"/>
    </source>
</evidence>
<evidence type="ECO:0000256" key="16">
    <source>
        <dbReference type="SAM" id="Phobius"/>
    </source>
</evidence>
<evidence type="ECO:0000313" key="20">
    <source>
        <dbReference type="Proteomes" id="UP001065265"/>
    </source>
</evidence>
<dbReference type="SMART" id="SM00388">
    <property type="entry name" value="HisKA"/>
    <property type="match status" value="1"/>
</dbReference>
<dbReference type="Pfam" id="PF02518">
    <property type="entry name" value="HATPase_c"/>
    <property type="match status" value="1"/>
</dbReference>
<dbReference type="InterPro" id="IPR003660">
    <property type="entry name" value="HAMP_dom"/>
</dbReference>
<keyword evidence="11 19" id="KW-0067">ATP-binding</keyword>
<evidence type="ECO:0000256" key="14">
    <source>
        <dbReference type="ARBA" id="ARBA00023136"/>
    </source>
</evidence>
<evidence type="ECO:0000256" key="6">
    <source>
        <dbReference type="ARBA" id="ARBA00022553"/>
    </source>
</evidence>
<organism evidence="19 20">
    <name type="scientific">Qipengyuania spongiae</name>
    <dbReference type="NCBI Taxonomy" id="2909673"/>
    <lineage>
        <taxon>Bacteria</taxon>
        <taxon>Pseudomonadati</taxon>
        <taxon>Pseudomonadota</taxon>
        <taxon>Alphaproteobacteria</taxon>
        <taxon>Sphingomonadales</taxon>
        <taxon>Erythrobacteraceae</taxon>
        <taxon>Qipengyuania</taxon>
    </lineage>
</organism>
<dbReference type="GO" id="GO:0005524">
    <property type="term" value="F:ATP binding"/>
    <property type="evidence" value="ECO:0007669"/>
    <property type="project" value="UniProtKB-KW"/>
</dbReference>
<dbReference type="PROSITE" id="PS50109">
    <property type="entry name" value="HIS_KIN"/>
    <property type="match status" value="1"/>
</dbReference>
<dbReference type="Gene3D" id="3.30.565.10">
    <property type="entry name" value="Histidine kinase-like ATPase, C-terminal domain"/>
    <property type="match status" value="1"/>
</dbReference>
<evidence type="ECO:0000313" key="19">
    <source>
        <dbReference type="EMBL" id="UVI39775.1"/>
    </source>
</evidence>
<keyword evidence="4" id="KW-1003">Cell membrane</keyword>
<dbReference type="Gene3D" id="1.10.287.130">
    <property type="match status" value="1"/>
</dbReference>
<dbReference type="SMART" id="SM00304">
    <property type="entry name" value="HAMP"/>
    <property type="match status" value="1"/>
</dbReference>
<dbReference type="PANTHER" id="PTHR44936">
    <property type="entry name" value="SENSOR PROTEIN CREC"/>
    <property type="match status" value="1"/>
</dbReference>
<evidence type="ECO:0000256" key="13">
    <source>
        <dbReference type="ARBA" id="ARBA00023012"/>
    </source>
</evidence>
<keyword evidence="20" id="KW-1185">Reference proteome</keyword>
<sequence length="485" mass="52624">MRPSVRLWPRSLLGQTLLATALALLAAQAISTLLLFRAAEERRETALVNAAAFRLIGGAQFGSPDRPLSGEQASRERPDRDRDRWRENPRGNRSGFPRRFGYRLSDTSPLLPGEIRDAAREAELSEILARQGIEIAELVVTERMPGSDPVLRDLAARAPRLRTRLAAEDRALLVVGLRREGADGWEVGRIPIRERGARVVPAILLQTLVLFVVLMGLLWLVLRRITRPLADLRERTARFSASGTPSEPLAARGPSDISSLIAAHNAMEARIGAMLDEKDVMLGAIGHDLKTPLAALRVRIEAVGDEDQRERMATTIEELVRTLDEILELARIGRTDAPPERAELSALAASVVEEFEDMGEPVAMEDGPRLSAPVHITWLKRGLRNLVANALRYGGGAEVSVLREGEAIVLRVEDAGPGIPEDRIAAMLEPFVRGETSRNRETGGAGLGLTLARAVAEQHGGALVLANRPGSGGSGGLRAELRLPA</sequence>
<evidence type="ECO:0000256" key="1">
    <source>
        <dbReference type="ARBA" id="ARBA00000085"/>
    </source>
</evidence>
<dbReference type="InterPro" id="IPR050980">
    <property type="entry name" value="2C_sensor_his_kinase"/>
</dbReference>
<dbReference type="InterPro" id="IPR004358">
    <property type="entry name" value="Sig_transdc_His_kin-like_C"/>
</dbReference>
<keyword evidence="10" id="KW-0418">Kinase</keyword>
<keyword evidence="7" id="KW-0808">Transferase</keyword>
<keyword evidence="13" id="KW-0902">Two-component regulatory system</keyword>
<keyword evidence="9" id="KW-0547">Nucleotide-binding</keyword>
<gene>
    <name evidence="19" type="ORF">L1F33_02085</name>
</gene>
<dbReference type="InterPro" id="IPR005467">
    <property type="entry name" value="His_kinase_dom"/>
</dbReference>
<keyword evidence="5" id="KW-0997">Cell inner membrane</keyword>
<evidence type="ECO:0000256" key="9">
    <source>
        <dbReference type="ARBA" id="ARBA00022741"/>
    </source>
</evidence>
<accession>A0ABY5SZN1</accession>
<dbReference type="InterPro" id="IPR003594">
    <property type="entry name" value="HATPase_dom"/>
</dbReference>
<evidence type="ECO:0000256" key="8">
    <source>
        <dbReference type="ARBA" id="ARBA00022692"/>
    </source>
</evidence>
<dbReference type="EC" id="2.7.13.3" evidence="3"/>
<name>A0ABY5SZN1_9SPHN</name>
<evidence type="ECO:0000256" key="7">
    <source>
        <dbReference type="ARBA" id="ARBA00022679"/>
    </source>
</evidence>
<dbReference type="PROSITE" id="PS50885">
    <property type="entry name" value="HAMP"/>
    <property type="match status" value="1"/>
</dbReference>
<dbReference type="EMBL" id="CP092471">
    <property type="protein sequence ID" value="UVI39775.1"/>
    <property type="molecule type" value="Genomic_DNA"/>
</dbReference>
<evidence type="ECO:0000256" key="15">
    <source>
        <dbReference type="SAM" id="MobiDB-lite"/>
    </source>
</evidence>